<dbReference type="OrthoDB" id="5322683at2759"/>
<evidence type="ECO:0000259" key="3">
    <source>
        <dbReference type="PROSITE" id="PS50913"/>
    </source>
</evidence>
<sequence length="783" mass="92410">MFKGLRSKLEDEAKRIQSNVTHYGENLANQVRSSASEAGSDISFRARKLLDTSQQQDKDVGHASNSNALSADDSEQKLFEKKLEEEKQRIVNENSEKIALIEKQHLEDKQIALTEQQKILEENYSEEKKKIIDEYEERMGRFEKEKSNNFETEKKHIIDELMIQHLEDKQIALSVLQKKLEEKFAEEKKILIDNYEERIGLIEKGNKEAKDNSFSEQKTEDNIKDEKQRIVDEYLEKIKLIEKQFNEDKNIVISELEQKFAGEKEEIINKYEEKIEQFESEKQRIINESSEKIVLLEKQYLEDKQIALTKQQKILEENYSEEKRKITDEYEEKIGIFQKEKSNNFEKEKKHIIDELMIQHLEDKQIALSVLQKKLEEKFEEGRKAIIDEYEEKIGIFEKENKEAKDYSLSEQKLFEEKIEAEKQRIVNEHLEKIKLIEKQFNESNQIAISELKQKFDEEKKEIINKYEERISILERENKEFFLLQQIENSLNDKKTELEEINKEFLSFKSAKSEEIQKLQNSIVETKEINLKEIAVIKKESEKAKQKAIADMKSEIKHLYDSINEKDCELASTHANISKLKEELDNLRGEIDKQNNSEQLKQNSKGSYDDDGVVDLDEFIDLKRRFIEQEEELLKLRALVQNGVKKDSPPTIRRDSNRSFHMGGNDLLNFAEPTEAEYLRNVLYRYMIEREYLGRESVTLAKVICTVCKFPPEQRNLVLRREEARCQRWLPGSIHALNLHQNQNNQRNNRQNNLNNWNISSSALLQTNNSNRPLANINALPYS</sequence>
<dbReference type="SMART" id="SM00755">
    <property type="entry name" value="Grip"/>
    <property type="match status" value="1"/>
</dbReference>
<keyword evidence="5" id="KW-1185">Reference proteome</keyword>
<dbReference type="Pfam" id="PF01465">
    <property type="entry name" value="GRIP"/>
    <property type="match status" value="1"/>
</dbReference>
<feature type="domain" description="GRIP" evidence="3">
    <location>
        <begin position="669"/>
        <end position="721"/>
    </location>
</feature>
<dbReference type="Proteomes" id="UP000605970">
    <property type="component" value="Unassembled WGS sequence"/>
</dbReference>
<evidence type="ECO:0000313" key="4">
    <source>
        <dbReference type="EMBL" id="KAF7632417.1"/>
    </source>
</evidence>
<evidence type="ECO:0000256" key="1">
    <source>
        <dbReference type="SAM" id="Coils"/>
    </source>
</evidence>
<name>A0A8S9ZGG8_9BILA</name>
<feature type="coiled-coil region" evidence="1">
    <location>
        <begin position="563"/>
        <end position="597"/>
    </location>
</feature>
<protein>
    <recommendedName>
        <fullName evidence="3">GRIP domain-containing protein</fullName>
    </recommendedName>
</protein>
<keyword evidence="1" id="KW-0175">Coiled coil</keyword>
<comment type="caution">
    <text evidence="4">The sequence shown here is derived from an EMBL/GenBank/DDBJ whole genome shotgun (WGS) entry which is preliminary data.</text>
</comment>
<evidence type="ECO:0000313" key="5">
    <source>
        <dbReference type="Proteomes" id="UP000605970"/>
    </source>
</evidence>
<feature type="coiled-coil region" evidence="1">
    <location>
        <begin position="76"/>
        <end position="288"/>
    </location>
</feature>
<gene>
    <name evidence="4" type="ORF">Mgra_00008197</name>
</gene>
<dbReference type="InterPro" id="IPR000237">
    <property type="entry name" value="GRIP_dom"/>
</dbReference>
<organism evidence="4 5">
    <name type="scientific">Meloidogyne graminicola</name>
    <dbReference type="NCBI Taxonomy" id="189291"/>
    <lineage>
        <taxon>Eukaryota</taxon>
        <taxon>Metazoa</taxon>
        <taxon>Ecdysozoa</taxon>
        <taxon>Nematoda</taxon>
        <taxon>Chromadorea</taxon>
        <taxon>Rhabditida</taxon>
        <taxon>Tylenchina</taxon>
        <taxon>Tylenchomorpha</taxon>
        <taxon>Tylenchoidea</taxon>
        <taxon>Meloidogynidae</taxon>
        <taxon>Meloidogyninae</taxon>
        <taxon>Meloidogyne</taxon>
    </lineage>
</organism>
<dbReference type="PROSITE" id="PS50913">
    <property type="entry name" value="GRIP"/>
    <property type="match status" value="1"/>
</dbReference>
<dbReference type="SUPFAM" id="SSF101283">
    <property type="entry name" value="GRIP domain"/>
    <property type="match status" value="1"/>
</dbReference>
<accession>A0A8S9ZGG8</accession>
<reference evidence="4" key="1">
    <citation type="journal article" date="2020" name="Ecol. Evol.">
        <title>Genome structure and content of the rice root-knot nematode (Meloidogyne graminicola).</title>
        <authorList>
            <person name="Phan N.T."/>
            <person name="Danchin E.G.J."/>
            <person name="Klopp C."/>
            <person name="Perfus-Barbeoch L."/>
            <person name="Kozlowski D.K."/>
            <person name="Koutsovoulos G.D."/>
            <person name="Lopez-Roques C."/>
            <person name="Bouchez O."/>
            <person name="Zahm M."/>
            <person name="Besnard G."/>
            <person name="Bellafiore S."/>
        </authorList>
    </citation>
    <scope>NUCLEOTIDE SEQUENCE</scope>
    <source>
        <strain evidence="4">VN-18</strain>
    </source>
</reference>
<dbReference type="Gene3D" id="1.10.220.60">
    <property type="entry name" value="GRIP domain"/>
    <property type="match status" value="1"/>
</dbReference>
<dbReference type="AlphaFoldDB" id="A0A8S9ZGG8"/>
<feature type="coiled-coil region" evidence="1">
    <location>
        <begin position="442"/>
        <end position="504"/>
    </location>
</feature>
<dbReference type="EMBL" id="JABEBT010000103">
    <property type="protein sequence ID" value="KAF7632417.1"/>
    <property type="molecule type" value="Genomic_DNA"/>
</dbReference>
<feature type="region of interest" description="Disordered" evidence="2">
    <location>
        <begin position="47"/>
        <end position="75"/>
    </location>
</feature>
<evidence type="ECO:0000256" key="2">
    <source>
        <dbReference type="SAM" id="MobiDB-lite"/>
    </source>
</evidence>
<proteinExistence type="predicted"/>
<feature type="coiled-coil region" evidence="1">
    <location>
        <begin position="361"/>
        <end position="407"/>
    </location>
</feature>